<evidence type="ECO:0000313" key="2">
    <source>
        <dbReference type="Proteomes" id="UP000008805"/>
    </source>
</evidence>
<keyword evidence="2" id="KW-1185">Reference proteome</keyword>
<dbReference type="RefSeq" id="WP_015540091.1">
    <property type="nucleotide sequence ID" value="NC_021021.1"/>
</dbReference>
<dbReference type="EMBL" id="FP929047">
    <property type="protein sequence ID" value="CBL04747.1"/>
    <property type="molecule type" value="Genomic_DNA"/>
</dbReference>
<dbReference type="KEGG" id="gpa:GPA_26970"/>
<proteinExistence type="predicted"/>
<reference evidence="1 2" key="2">
    <citation type="submission" date="2010-03" db="EMBL/GenBank/DDBJ databases">
        <authorList>
            <person name="Pajon A."/>
        </authorList>
    </citation>
    <scope>NUCLEOTIDE SEQUENCE [LARGE SCALE GENOMIC DNA]</scope>
    <source>
        <strain evidence="2">7-10-1-b</strain>
    </source>
</reference>
<sequence>MERTPGEAAEASLPLDDAASACIAACAETAQAVDEPTEEPTFEERVARVRKTLHSRGSFTEIMRKTLVFCETRRNIEDVEQEMATYPEFRYVDQSQRNIVAHLVNAGGVDRFDLDQDGNEVTPEMTEGLSEDEADELVCSYALQTTDAGKAAADELEPKKRLSALLDSIAARKGAYLDLLEFCREPRTYQAVADAMKAKGLGLKSTNALSSLPVHPSALLAKLESTGGLVWDEGWKLTSAGAAALKAAGRTV</sequence>
<protein>
    <submittedName>
        <fullName evidence="1">Uncharacterized protein</fullName>
    </submittedName>
</protein>
<dbReference type="Proteomes" id="UP000008805">
    <property type="component" value="Chromosome"/>
</dbReference>
<dbReference type="AlphaFoldDB" id="D6EAK0"/>
<dbReference type="BioCyc" id="GPAM657308:GPA_RS12545-MONOMER"/>
<organism evidence="1 2">
    <name type="scientific">Gordonibacter pamelaeae 7-10-1-b</name>
    <dbReference type="NCBI Taxonomy" id="657308"/>
    <lineage>
        <taxon>Bacteria</taxon>
        <taxon>Bacillati</taxon>
        <taxon>Actinomycetota</taxon>
        <taxon>Coriobacteriia</taxon>
        <taxon>Eggerthellales</taxon>
        <taxon>Eggerthellaceae</taxon>
        <taxon>Gordonibacter</taxon>
    </lineage>
</organism>
<gene>
    <name evidence="1" type="ORF">GPA_26970</name>
</gene>
<accession>D6EAK0</accession>
<reference evidence="1 2" key="1">
    <citation type="submission" date="2010-03" db="EMBL/GenBank/DDBJ databases">
        <title>The genome sequence of Gordonibacter pamelaeae 7-10-1-bT.</title>
        <authorList>
            <consortium name="metaHIT consortium -- http://www.metahit.eu/"/>
            <person name="Pajon A."/>
            <person name="Turner K."/>
            <person name="Parkhill J."/>
            <person name="Timmis K."/>
            <person name="Oxley A."/>
            <person name="Wurdemann D."/>
        </authorList>
    </citation>
    <scope>NUCLEOTIDE SEQUENCE [LARGE SCALE GENOMIC DNA]</scope>
    <source>
        <strain evidence="2">7-10-1-b</strain>
    </source>
</reference>
<name>D6EAK0_9ACTN</name>
<dbReference type="HOGENOM" id="CLU_1136667_0_0_11"/>
<evidence type="ECO:0000313" key="1">
    <source>
        <dbReference type="EMBL" id="CBL04747.1"/>
    </source>
</evidence>